<feature type="region of interest" description="Disordered" evidence="1">
    <location>
        <begin position="140"/>
        <end position="281"/>
    </location>
</feature>
<gene>
    <name evidence="2" type="ORF">Esi_0263_0028</name>
</gene>
<evidence type="ECO:0000313" key="2">
    <source>
        <dbReference type="EMBL" id="CBJ31549.1"/>
    </source>
</evidence>
<feature type="compositionally biased region" description="Polar residues" evidence="1">
    <location>
        <begin position="178"/>
        <end position="188"/>
    </location>
</feature>
<name>D7FU22_ECTSI</name>
<dbReference type="Proteomes" id="UP000002630">
    <property type="component" value="Unassembled WGS sequence"/>
</dbReference>
<evidence type="ECO:0000313" key="3">
    <source>
        <dbReference type="Proteomes" id="UP000002630"/>
    </source>
</evidence>
<reference evidence="2 3" key="1">
    <citation type="journal article" date="2010" name="Nature">
        <title>The Ectocarpus genome and the independent evolution of multicellularity in brown algae.</title>
        <authorList>
            <person name="Cock J.M."/>
            <person name="Sterck L."/>
            <person name="Rouze P."/>
            <person name="Scornet D."/>
            <person name="Allen A.E."/>
            <person name="Amoutzias G."/>
            <person name="Anthouard V."/>
            <person name="Artiguenave F."/>
            <person name="Aury J.M."/>
            <person name="Badger J.H."/>
            <person name="Beszteri B."/>
            <person name="Billiau K."/>
            <person name="Bonnet E."/>
            <person name="Bothwell J.H."/>
            <person name="Bowler C."/>
            <person name="Boyen C."/>
            <person name="Brownlee C."/>
            <person name="Carrano C.J."/>
            <person name="Charrier B."/>
            <person name="Cho G.Y."/>
            <person name="Coelho S.M."/>
            <person name="Collen J."/>
            <person name="Corre E."/>
            <person name="Da Silva C."/>
            <person name="Delage L."/>
            <person name="Delaroque N."/>
            <person name="Dittami S.M."/>
            <person name="Doulbeau S."/>
            <person name="Elias M."/>
            <person name="Farnham G."/>
            <person name="Gachon C.M."/>
            <person name="Gschloessl B."/>
            <person name="Heesch S."/>
            <person name="Jabbari K."/>
            <person name="Jubin C."/>
            <person name="Kawai H."/>
            <person name="Kimura K."/>
            <person name="Kloareg B."/>
            <person name="Kupper F.C."/>
            <person name="Lang D."/>
            <person name="Le Bail A."/>
            <person name="Leblanc C."/>
            <person name="Lerouge P."/>
            <person name="Lohr M."/>
            <person name="Lopez P.J."/>
            <person name="Martens C."/>
            <person name="Maumus F."/>
            <person name="Michel G."/>
            <person name="Miranda-Saavedra D."/>
            <person name="Morales J."/>
            <person name="Moreau H."/>
            <person name="Motomura T."/>
            <person name="Nagasato C."/>
            <person name="Napoli C.A."/>
            <person name="Nelson D.R."/>
            <person name="Nyvall-Collen P."/>
            <person name="Peters A.F."/>
            <person name="Pommier C."/>
            <person name="Potin P."/>
            <person name="Poulain J."/>
            <person name="Quesneville H."/>
            <person name="Read B."/>
            <person name="Rensing S.A."/>
            <person name="Ritter A."/>
            <person name="Rousvoal S."/>
            <person name="Samanta M."/>
            <person name="Samson G."/>
            <person name="Schroeder D.C."/>
            <person name="Segurens B."/>
            <person name="Strittmatter M."/>
            <person name="Tonon T."/>
            <person name="Tregear J.W."/>
            <person name="Valentin K."/>
            <person name="von Dassow P."/>
            <person name="Yamagishi T."/>
            <person name="Van de Peer Y."/>
            <person name="Wincker P."/>
        </authorList>
    </citation>
    <scope>NUCLEOTIDE SEQUENCE [LARGE SCALE GENOMIC DNA]</scope>
    <source>
        <strain evidence="3">Ec32 / CCAP1310/4</strain>
    </source>
</reference>
<organism evidence="2 3">
    <name type="scientific">Ectocarpus siliculosus</name>
    <name type="common">Brown alga</name>
    <name type="synonym">Conferva siliculosa</name>
    <dbReference type="NCBI Taxonomy" id="2880"/>
    <lineage>
        <taxon>Eukaryota</taxon>
        <taxon>Sar</taxon>
        <taxon>Stramenopiles</taxon>
        <taxon>Ochrophyta</taxon>
        <taxon>PX clade</taxon>
        <taxon>Phaeophyceae</taxon>
        <taxon>Ectocarpales</taxon>
        <taxon>Ectocarpaceae</taxon>
        <taxon>Ectocarpus</taxon>
    </lineage>
</organism>
<protein>
    <submittedName>
        <fullName evidence="2">Uncharacterized protein</fullName>
    </submittedName>
</protein>
<evidence type="ECO:0000256" key="1">
    <source>
        <dbReference type="SAM" id="MobiDB-lite"/>
    </source>
</evidence>
<feature type="compositionally biased region" description="Polar residues" evidence="1">
    <location>
        <begin position="249"/>
        <end position="258"/>
    </location>
</feature>
<sequence>MTSESSSHVFTYMGIGLTKEDKLYEDDTASYKALEISSALYKDKRTDNITGIASPYAWLSMEIAQSTDSLEEITEINPLEIAELFGNVGGFWDLLLLLWPIFFISASRQDPHLKGRNFKKSVTRGSDRVVDLTRRVNNATPYRVRRKAGDRKSNATDEDEERPPAWETGGTLPAFGQQDPSLRTSSRGVSGEIVPQSSRRRDGSPPDTAVPPPVPLARSTSLGAATSMTSSACLGQSETRLWKDMPSLASRSSFSSDGTVPEIGSSGRQLSTDEGSAPVTY</sequence>
<keyword evidence="3" id="KW-1185">Reference proteome</keyword>
<dbReference type="AlphaFoldDB" id="D7FU22"/>
<feature type="compositionally biased region" description="Polar residues" evidence="1">
    <location>
        <begin position="218"/>
        <end position="239"/>
    </location>
</feature>
<proteinExistence type="predicted"/>
<dbReference type="EMBL" id="FN649760">
    <property type="protein sequence ID" value="CBJ31549.1"/>
    <property type="molecule type" value="Genomic_DNA"/>
</dbReference>
<accession>D7FU22</accession>
<dbReference type="InParanoid" id="D7FU22"/>